<dbReference type="Proteomes" id="UP000683246">
    <property type="component" value="Chromosome"/>
</dbReference>
<dbReference type="PANTHER" id="PTHR47099:SF1">
    <property type="entry name" value="METHYLCOBAMIDE:COM METHYLTRANSFERASE MTBA"/>
    <property type="match status" value="1"/>
</dbReference>
<proteinExistence type="predicted"/>
<dbReference type="InterPro" id="IPR038071">
    <property type="entry name" value="UROD/MetE-like_sf"/>
</dbReference>
<dbReference type="Pfam" id="PF01208">
    <property type="entry name" value="URO-D"/>
    <property type="match status" value="1"/>
</dbReference>
<reference evidence="2" key="1">
    <citation type="submission" date="2020-07" db="EMBL/GenBank/DDBJ databases">
        <title>Vallitalea pronyensis genome.</title>
        <authorList>
            <person name="Postec A."/>
        </authorList>
    </citation>
    <scope>NUCLEOTIDE SEQUENCE</scope>
    <source>
        <strain evidence="2">FatNI3</strain>
    </source>
</reference>
<name>A0A8J8SIZ5_9FIRM</name>
<evidence type="ECO:0000313" key="3">
    <source>
        <dbReference type="Proteomes" id="UP000683246"/>
    </source>
</evidence>
<dbReference type="SUPFAM" id="SSF51726">
    <property type="entry name" value="UROD/MetE-like"/>
    <property type="match status" value="1"/>
</dbReference>
<dbReference type="PANTHER" id="PTHR47099">
    <property type="entry name" value="METHYLCOBAMIDE:COM METHYLTRANSFERASE MTBA"/>
    <property type="match status" value="1"/>
</dbReference>
<dbReference type="Gene3D" id="3.20.20.210">
    <property type="match status" value="1"/>
</dbReference>
<dbReference type="GO" id="GO:0006779">
    <property type="term" value="P:porphyrin-containing compound biosynthetic process"/>
    <property type="evidence" value="ECO:0007669"/>
    <property type="project" value="InterPro"/>
</dbReference>
<dbReference type="PROSITE" id="PS51257">
    <property type="entry name" value="PROKAR_LIPOPROTEIN"/>
    <property type="match status" value="1"/>
</dbReference>
<evidence type="ECO:0000313" key="2">
    <source>
        <dbReference type="EMBL" id="QUI25033.1"/>
    </source>
</evidence>
<dbReference type="AlphaFoldDB" id="A0A8J8SIZ5"/>
<gene>
    <name evidence="2" type="ORF">HZI73_23270</name>
</gene>
<dbReference type="RefSeq" id="WP_212695733.1">
    <property type="nucleotide sequence ID" value="NZ_CP058649.1"/>
</dbReference>
<accession>A0A8J8SIZ5</accession>
<sequence length="352" mass="38580">MKAMSSLERCQAVMNGQLPDRVPVVPQSFLLACETAGYKIGQINNNAKLLAQSHIICQEKYAYDGCIIDVDDASLAEACGAEVIYREDGVAAVDESKPVLKNLRDFEDLKLPDPLKDGRLPVWLETTERLVDAIGDHVFVMGRADQGPFSLACLLRGMEQFMMDLVLANPKDIQDLLNWCSEACIRFAKAQKDAGAHATSMGDASAGPNLISPEFYRNFALEPEKKVVKAVQDYGIPYSVHICGDASRILQDMAFIHSKIIEVDWKVDMGTAREIFSDDTVLVGNINPSDPLVIGTAQQVDAQAKKIIESTKGRGLFLSSGCAMGPNTNVDNFKAMIEASKKYGTYEHLLNL</sequence>
<dbReference type="GO" id="GO:0004853">
    <property type="term" value="F:uroporphyrinogen decarboxylase activity"/>
    <property type="evidence" value="ECO:0007669"/>
    <property type="project" value="InterPro"/>
</dbReference>
<keyword evidence="3" id="KW-1185">Reference proteome</keyword>
<dbReference type="CDD" id="cd03465">
    <property type="entry name" value="URO-D_like"/>
    <property type="match status" value="1"/>
</dbReference>
<dbReference type="InterPro" id="IPR000257">
    <property type="entry name" value="Uroporphyrinogen_deCOase"/>
</dbReference>
<dbReference type="EMBL" id="CP058649">
    <property type="protein sequence ID" value="QUI25033.1"/>
    <property type="molecule type" value="Genomic_DNA"/>
</dbReference>
<organism evidence="2 3">
    <name type="scientific">Vallitalea pronyensis</name>
    <dbReference type="NCBI Taxonomy" id="1348613"/>
    <lineage>
        <taxon>Bacteria</taxon>
        <taxon>Bacillati</taxon>
        <taxon>Bacillota</taxon>
        <taxon>Clostridia</taxon>
        <taxon>Lachnospirales</taxon>
        <taxon>Vallitaleaceae</taxon>
        <taxon>Vallitalea</taxon>
    </lineage>
</organism>
<feature type="domain" description="Uroporphyrinogen decarboxylase (URO-D)" evidence="1">
    <location>
        <begin position="8"/>
        <end position="343"/>
    </location>
</feature>
<protein>
    <submittedName>
        <fullName evidence="2">Uroporphyrinogen decarboxylase family protein</fullName>
    </submittedName>
</protein>
<dbReference type="InterPro" id="IPR052024">
    <property type="entry name" value="Methanogen_methyltrans"/>
</dbReference>
<dbReference type="KEGG" id="vpy:HZI73_23270"/>
<evidence type="ECO:0000259" key="1">
    <source>
        <dbReference type="Pfam" id="PF01208"/>
    </source>
</evidence>